<proteinExistence type="predicted"/>
<gene>
    <name evidence="1" type="ORF">NFRAN_2423</name>
</gene>
<reference evidence="1 2" key="1">
    <citation type="submission" date="2019-02" db="EMBL/GenBank/DDBJ databases">
        <authorList>
            <person name="Lehtovirta-Morley E L."/>
        </authorList>
    </citation>
    <scope>NUCLEOTIDE SEQUENCE [LARGE SCALE GENOMIC DNA]</scope>
    <source>
        <strain evidence="1">NFRAN1</strain>
    </source>
</reference>
<organism evidence="1 2">
    <name type="scientific">Candidatus Nitrosocosmicus franklandianus</name>
    <dbReference type="NCBI Taxonomy" id="1798806"/>
    <lineage>
        <taxon>Archaea</taxon>
        <taxon>Nitrososphaerota</taxon>
        <taxon>Nitrososphaeria</taxon>
        <taxon>Nitrososphaerales</taxon>
        <taxon>Nitrososphaeraceae</taxon>
        <taxon>Candidatus Nitrosocosmicus</taxon>
    </lineage>
</organism>
<keyword evidence="2" id="KW-1185">Reference proteome</keyword>
<accession>A0A484IBQ7</accession>
<evidence type="ECO:0000313" key="1">
    <source>
        <dbReference type="EMBL" id="VFJ14745.1"/>
    </source>
</evidence>
<dbReference type="EMBL" id="LR216287">
    <property type="protein sequence ID" value="VFJ14745.1"/>
    <property type="molecule type" value="Genomic_DNA"/>
</dbReference>
<sequence length="47" mass="5469">MKETKINEIYSEFGQDLLVLEMLGWKRNGFFLIQGLQTGCNQITLTF</sequence>
<dbReference type="Proteomes" id="UP000294299">
    <property type="component" value="Chromosome NFRAN"/>
</dbReference>
<name>A0A484IBQ7_9ARCH</name>
<dbReference type="KEGG" id="nfn:NFRAN_2423"/>
<evidence type="ECO:0000313" key="2">
    <source>
        <dbReference type="Proteomes" id="UP000294299"/>
    </source>
</evidence>
<protein>
    <submittedName>
        <fullName evidence="1">Uncharacterized protein</fullName>
    </submittedName>
</protein>
<dbReference type="AlphaFoldDB" id="A0A484IBQ7"/>